<name>E3N704_CAERE</name>
<proteinExistence type="predicted"/>
<dbReference type="KEGG" id="crq:GCK72_009217"/>
<dbReference type="HOGENOM" id="CLU_2063667_0_0_1"/>
<dbReference type="EMBL" id="DS268544">
    <property type="protein sequence ID" value="EFO88320.1"/>
    <property type="molecule type" value="Genomic_DNA"/>
</dbReference>
<evidence type="ECO:0000256" key="1">
    <source>
        <dbReference type="SAM" id="MobiDB-lite"/>
    </source>
</evidence>
<dbReference type="CTD" id="9827513"/>
<evidence type="ECO:0000313" key="2">
    <source>
        <dbReference type="EMBL" id="EFO88320.1"/>
    </source>
</evidence>
<keyword evidence="3" id="KW-1185">Reference proteome</keyword>
<dbReference type="RefSeq" id="XP_003095801.2">
    <property type="nucleotide sequence ID" value="XM_003095753.2"/>
</dbReference>
<dbReference type="Proteomes" id="UP000008281">
    <property type="component" value="Unassembled WGS sequence"/>
</dbReference>
<organism evidence="3">
    <name type="scientific">Caenorhabditis remanei</name>
    <name type="common">Caenorhabditis vulgaris</name>
    <dbReference type="NCBI Taxonomy" id="31234"/>
    <lineage>
        <taxon>Eukaryota</taxon>
        <taxon>Metazoa</taxon>
        <taxon>Ecdysozoa</taxon>
        <taxon>Nematoda</taxon>
        <taxon>Chromadorea</taxon>
        <taxon>Rhabditida</taxon>
        <taxon>Rhabditina</taxon>
        <taxon>Rhabditomorpha</taxon>
        <taxon>Rhabditoidea</taxon>
        <taxon>Rhabditidae</taxon>
        <taxon>Peloderinae</taxon>
        <taxon>Caenorhabditis</taxon>
    </lineage>
</organism>
<gene>
    <name evidence="2" type="ORF">CRE_12255</name>
</gene>
<evidence type="ECO:0000313" key="3">
    <source>
        <dbReference type="Proteomes" id="UP000008281"/>
    </source>
</evidence>
<reference evidence="2" key="1">
    <citation type="submission" date="2007-07" db="EMBL/GenBank/DDBJ databases">
        <title>PCAP assembly of the Caenorhabditis remanei genome.</title>
        <authorList>
            <consortium name="The Caenorhabditis remanei Sequencing Consortium"/>
            <person name="Wilson R.K."/>
        </authorList>
    </citation>
    <scope>NUCLEOTIDE SEQUENCE [LARGE SCALE GENOMIC DNA]</scope>
    <source>
        <strain evidence="2">PB4641</strain>
    </source>
</reference>
<dbReference type="InParanoid" id="E3N704"/>
<protein>
    <submittedName>
        <fullName evidence="2">Uncharacterized protein</fullName>
    </submittedName>
</protein>
<dbReference type="GeneID" id="9827513"/>
<dbReference type="AlphaFoldDB" id="E3N704"/>
<feature type="region of interest" description="Disordered" evidence="1">
    <location>
        <begin position="1"/>
        <end position="45"/>
    </location>
</feature>
<accession>E3N704</accession>
<sequence length="119" mass="12949">MAFEFGPETPPLTTPAEETNDLATTSKTTDKKTVVGGANGTVPAGPSQEYTVIAASDFPLSGVFIELQKPTWRCKVVYHMVEKCSHCDPPVQDVLSTLEESESFDRRFEVFGNSPFSSS</sequence>